<keyword evidence="7" id="KW-0732">Signal</keyword>
<evidence type="ECO:0000256" key="3">
    <source>
        <dbReference type="ARBA" id="ARBA00022692"/>
    </source>
</evidence>
<dbReference type="GO" id="GO:0015288">
    <property type="term" value="F:porin activity"/>
    <property type="evidence" value="ECO:0007669"/>
    <property type="project" value="TreeGrafter"/>
</dbReference>
<evidence type="ECO:0000256" key="1">
    <source>
        <dbReference type="ARBA" id="ARBA00004442"/>
    </source>
</evidence>
<name>A0A069RFF4_PEPLI</name>
<dbReference type="eggNOG" id="ENOG5033TZ1">
    <property type="taxonomic scope" value="Bacteria"/>
</dbReference>
<dbReference type="GO" id="GO:1990281">
    <property type="term" value="C:efflux pump complex"/>
    <property type="evidence" value="ECO:0007669"/>
    <property type="project" value="TreeGrafter"/>
</dbReference>
<dbReference type="PROSITE" id="PS51257">
    <property type="entry name" value="PROKAR_LIPOPROTEIN"/>
    <property type="match status" value="1"/>
</dbReference>
<keyword evidence="9" id="KW-1185">Reference proteome</keyword>
<gene>
    <name evidence="8" type="ORF">CLIT_10c04910</name>
</gene>
<proteinExistence type="predicted"/>
<comment type="caution">
    <text evidence="8">The sequence shown here is derived from an EMBL/GenBank/DDBJ whole genome shotgun (WGS) entry which is preliminary data.</text>
</comment>
<dbReference type="Proteomes" id="UP000027946">
    <property type="component" value="Unassembled WGS sequence"/>
</dbReference>
<feature type="signal peptide" evidence="7">
    <location>
        <begin position="1"/>
        <end position="27"/>
    </location>
</feature>
<feature type="coiled-coil region" evidence="6">
    <location>
        <begin position="262"/>
        <end position="296"/>
    </location>
</feature>
<feature type="chain" id="PRO_5010317667" description="Outer membrane efflux protein" evidence="7">
    <location>
        <begin position="28"/>
        <end position="363"/>
    </location>
</feature>
<protein>
    <recommendedName>
        <fullName evidence="10">Outer membrane efflux protein</fullName>
    </recommendedName>
</protein>
<comment type="subcellular location">
    <subcellularLocation>
        <location evidence="1">Cell outer membrane</location>
    </subcellularLocation>
</comment>
<evidence type="ECO:0000256" key="6">
    <source>
        <dbReference type="SAM" id="Coils"/>
    </source>
</evidence>
<reference evidence="8 9" key="1">
    <citation type="submission" date="2014-03" db="EMBL/GenBank/DDBJ databases">
        <title>Genome sequence of Clostridium litorale W6, DSM 5388.</title>
        <authorList>
            <person name="Poehlein A."/>
            <person name="Jagirdar A."/>
            <person name="Khonsari B."/>
            <person name="Chibani C.M."/>
            <person name="Gutierrez Gutierrez D.A."/>
            <person name="Davydova E."/>
            <person name="Alghaithi H.S."/>
            <person name="Nair K.P."/>
            <person name="Dhamotharan K."/>
            <person name="Chandran L."/>
            <person name="G W."/>
            <person name="Daniel R."/>
        </authorList>
    </citation>
    <scope>NUCLEOTIDE SEQUENCE [LARGE SCALE GENOMIC DNA]</scope>
    <source>
        <strain evidence="8 9">W6</strain>
    </source>
</reference>
<dbReference type="EMBL" id="JJMM01000010">
    <property type="protein sequence ID" value="KDR95764.1"/>
    <property type="molecule type" value="Genomic_DNA"/>
</dbReference>
<dbReference type="PANTHER" id="PTHR30026">
    <property type="entry name" value="OUTER MEMBRANE PROTEIN TOLC"/>
    <property type="match status" value="1"/>
</dbReference>
<evidence type="ECO:0008006" key="10">
    <source>
        <dbReference type="Google" id="ProtNLM"/>
    </source>
</evidence>
<evidence type="ECO:0000256" key="2">
    <source>
        <dbReference type="ARBA" id="ARBA00022452"/>
    </source>
</evidence>
<dbReference type="Gene3D" id="1.20.1600.10">
    <property type="entry name" value="Outer membrane efflux proteins (OEP)"/>
    <property type="match status" value="1"/>
</dbReference>
<dbReference type="RefSeq" id="WP_038264299.1">
    <property type="nucleotide sequence ID" value="NZ_FSRH01000011.1"/>
</dbReference>
<evidence type="ECO:0000313" key="9">
    <source>
        <dbReference type="Proteomes" id="UP000027946"/>
    </source>
</evidence>
<dbReference type="STRING" id="1121324.CLIT_10c04910"/>
<keyword evidence="2" id="KW-1134">Transmembrane beta strand</keyword>
<dbReference type="InterPro" id="IPR051906">
    <property type="entry name" value="TolC-like"/>
</dbReference>
<dbReference type="GO" id="GO:0009279">
    <property type="term" value="C:cell outer membrane"/>
    <property type="evidence" value="ECO:0007669"/>
    <property type="project" value="UniProtKB-SubCell"/>
</dbReference>
<keyword evidence="3" id="KW-0812">Transmembrane</keyword>
<keyword evidence="4" id="KW-0472">Membrane</keyword>
<dbReference type="PANTHER" id="PTHR30026:SF20">
    <property type="entry name" value="OUTER MEMBRANE PROTEIN TOLC"/>
    <property type="match status" value="1"/>
</dbReference>
<evidence type="ECO:0000256" key="5">
    <source>
        <dbReference type="ARBA" id="ARBA00023237"/>
    </source>
</evidence>
<evidence type="ECO:0000256" key="4">
    <source>
        <dbReference type="ARBA" id="ARBA00023136"/>
    </source>
</evidence>
<dbReference type="AlphaFoldDB" id="A0A069RFF4"/>
<sequence>MKRILSRAAAVLGVAAVFACCGITSFAQEEAGYIESVVEQSIQQNPDVILSGLELEKSDAEIEKLKRELGDLKDESSYSQFEVQTLEAQIHYGELLADISHKNMLDEKTIEIKKAYYDYLYSTEKVKLMQKSLDTAKELLEQAIVKLDAGYISKFEYEQVEMSFRQKEIELEKAAIDMESTGYGLNILVGEDFKGEVEILNGAFEIEGFDLESVSVDEIIEYIGSSDYFLLSLEKTTEISRIDYQKSLSYYTDINLDTKIKKAQYEKNAFNLENAMKTLEKELAEELAVLKLSAREIGMEAEEVEHQQKKYSAKVKEYESGYATILDVENEYMALESKQLDYFSKVYKYNISLMNFKEKYNID</sequence>
<keyword evidence="5" id="KW-0998">Cell outer membrane</keyword>
<evidence type="ECO:0000313" key="8">
    <source>
        <dbReference type="EMBL" id="KDR95764.1"/>
    </source>
</evidence>
<organism evidence="8 9">
    <name type="scientific">Peptoclostridium litorale DSM 5388</name>
    <dbReference type="NCBI Taxonomy" id="1121324"/>
    <lineage>
        <taxon>Bacteria</taxon>
        <taxon>Bacillati</taxon>
        <taxon>Bacillota</taxon>
        <taxon>Clostridia</taxon>
        <taxon>Peptostreptococcales</taxon>
        <taxon>Peptoclostridiaceae</taxon>
        <taxon>Peptoclostridium</taxon>
    </lineage>
</organism>
<dbReference type="GO" id="GO:0015562">
    <property type="term" value="F:efflux transmembrane transporter activity"/>
    <property type="evidence" value="ECO:0007669"/>
    <property type="project" value="InterPro"/>
</dbReference>
<accession>A0A069RFF4</accession>
<dbReference type="SUPFAM" id="SSF56954">
    <property type="entry name" value="Outer membrane efflux proteins (OEP)"/>
    <property type="match status" value="1"/>
</dbReference>
<evidence type="ECO:0000256" key="7">
    <source>
        <dbReference type="SAM" id="SignalP"/>
    </source>
</evidence>
<dbReference type="OrthoDB" id="10003865at2"/>
<keyword evidence="6" id="KW-0175">Coiled coil</keyword>